<dbReference type="EMBL" id="FN596747">
    <property type="protein sequence ID" value="CCB62111.1"/>
    <property type="molecule type" value="Genomic_DNA"/>
</dbReference>
<dbReference type="PaxDb" id="29760-VIT_19s0015g02760.t01"/>
<accession>F6I516</accession>
<dbReference type="Proteomes" id="UP000009183">
    <property type="component" value="Chromosome 19"/>
</dbReference>
<evidence type="ECO:0000313" key="1">
    <source>
        <dbReference type="EMBL" id="CCB62111.1"/>
    </source>
</evidence>
<dbReference type="AlphaFoldDB" id="F6I516"/>
<reference evidence="2" key="1">
    <citation type="journal article" date="2007" name="Nature">
        <title>The grapevine genome sequence suggests ancestral hexaploidization in major angiosperm phyla.</title>
        <authorList>
            <consortium name="The French-Italian Public Consortium for Grapevine Genome Characterization."/>
            <person name="Jaillon O."/>
            <person name="Aury J.-M."/>
            <person name="Noel B."/>
            <person name="Policriti A."/>
            <person name="Clepet C."/>
            <person name="Casagrande A."/>
            <person name="Choisne N."/>
            <person name="Aubourg S."/>
            <person name="Vitulo N."/>
            <person name="Jubin C."/>
            <person name="Vezzi A."/>
            <person name="Legeai F."/>
            <person name="Hugueney P."/>
            <person name="Dasilva C."/>
            <person name="Horner D."/>
            <person name="Mica E."/>
            <person name="Jublot D."/>
            <person name="Poulain J."/>
            <person name="Bruyere C."/>
            <person name="Billault A."/>
            <person name="Segurens B."/>
            <person name="Gouyvenoux M."/>
            <person name="Ugarte E."/>
            <person name="Cattonaro F."/>
            <person name="Anthouard V."/>
            <person name="Vico V."/>
            <person name="Del Fabbro C."/>
            <person name="Alaux M."/>
            <person name="Di Gaspero G."/>
            <person name="Dumas V."/>
            <person name="Felice N."/>
            <person name="Paillard S."/>
            <person name="Juman I."/>
            <person name="Moroldo M."/>
            <person name="Scalabrin S."/>
            <person name="Canaguier A."/>
            <person name="Le Clainche I."/>
            <person name="Malacrida G."/>
            <person name="Durand E."/>
            <person name="Pesole G."/>
            <person name="Laucou V."/>
            <person name="Chatelet P."/>
            <person name="Merdinoglu D."/>
            <person name="Delledonne M."/>
            <person name="Pezzotti M."/>
            <person name="Lecharny A."/>
            <person name="Scarpelli C."/>
            <person name="Artiguenave F."/>
            <person name="Pe M.E."/>
            <person name="Valle G."/>
            <person name="Morgante M."/>
            <person name="Caboche M."/>
            <person name="Adam-Blondon A.-F."/>
            <person name="Weissenbach J."/>
            <person name="Quetier F."/>
            <person name="Wincker P."/>
        </authorList>
    </citation>
    <scope>NUCLEOTIDE SEQUENCE [LARGE SCALE GENOMIC DNA]</scope>
    <source>
        <strain evidence="2">cv. Pinot noir / PN40024</strain>
    </source>
</reference>
<evidence type="ECO:0000313" key="2">
    <source>
        <dbReference type="Proteomes" id="UP000009183"/>
    </source>
</evidence>
<dbReference type="InParanoid" id="F6I516"/>
<keyword evidence="2" id="KW-1185">Reference proteome</keyword>
<name>F6I516_VITVI</name>
<dbReference type="HOGENOM" id="CLU_3369471_0_0_1"/>
<protein>
    <submittedName>
        <fullName evidence="1">Uncharacterized protein</fullName>
    </submittedName>
</protein>
<organism evidence="1 2">
    <name type="scientific">Vitis vinifera</name>
    <name type="common">Grape</name>
    <dbReference type="NCBI Taxonomy" id="29760"/>
    <lineage>
        <taxon>Eukaryota</taxon>
        <taxon>Viridiplantae</taxon>
        <taxon>Streptophyta</taxon>
        <taxon>Embryophyta</taxon>
        <taxon>Tracheophyta</taxon>
        <taxon>Spermatophyta</taxon>
        <taxon>Magnoliopsida</taxon>
        <taxon>eudicotyledons</taxon>
        <taxon>Gunneridae</taxon>
        <taxon>Pentapetalae</taxon>
        <taxon>rosids</taxon>
        <taxon>Vitales</taxon>
        <taxon>Vitaceae</taxon>
        <taxon>Viteae</taxon>
        <taxon>Vitis</taxon>
    </lineage>
</organism>
<gene>
    <name evidence="1" type="ordered locus">VIT_19s0015g02760</name>
</gene>
<proteinExistence type="predicted"/>
<sequence length="35" mass="4024">MARISFFLPFVQADSGCCQMSEVKRSSSKLQMHWS</sequence>